<dbReference type="InterPro" id="IPR049971">
    <property type="entry name" value="CLC_0170-like"/>
</dbReference>
<dbReference type="STRING" id="573061.Clocel_3093"/>
<dbReference type="HOGENOM" id="CLU_2823447_0_0_9"/>
<proteinExistence type="predicted"/>
<feature type="transmembrane region" description="Helical" evidence="1">
    <location>
        <begin position="9"/>
        <end position="27"/>
    </location>
</feature>
<keyword evidence="1" id="KW-0472">Membrane</keyword>
<protein>
    <submittedName>
        <fullName evidence="2">Uncharacterized protein</fullName>
    </submittedName>
</protein>
<organism evidence="2 3">
    <name type="scientific">Clostridium cellulovorans (strain ATCC 35296 / DSM 3052 / OCM 3 / 743B)</name>
    <dbReference type="NCBI Taxonomy" id="573061"/>
    <lineage>
        <taxon>Bacteria</taxon>
        <taxon>Bacillati</taxon>
        <taxon>Bacillota</taxon>
        <taxon>Clostridia</taxon>
        <taxon>Eubacteriales</taxon>
        <taxon>Clostridiaceae</taxon>
        <taxon>Clostridium</taxon>
    </lineage>
</organism>
<keyword evidence="1" id="KW-1133">Transmembrane helix</keyword>
<evidence type="ECO:0000313" key="2">
    <source>
        <dbReference type="EMBL" id="ADL52783.1"/>
    </source>
</evidence>
<evidence type="ECO:0000256" key="1">
    <source>
        <dbReference type="SAM" id="Phobius"/>
    </source>
</evidence>
<dbReference type="Proteomes" id="UP000002730">
    <property type="component" value="Chromosome"/>
</dbReference>
<reference evidence="2 3" key="1">
    <citation type="submission" date="2010-08" db="EMBL/GenBank/DDBJ databases">
        <title>Complete sequence of Clostridium cellulovorans 743B.</title>
        <authorList>
            <consortium name="US DOE Joint Genome Institute"/>
            <person name="Lucas S."/>
            <person name="Copeland A."/>
            <person name="Lapidus A."/>
            <person name="Cheng J.-F."/>
            <person name="Bruce D."/>
            <person name="Goodwin L."/>
            <person name="Pitluck S."/>
            <person name="Chertkov O."/>
            <person name="Detter J.C."/>
            <person name="Han C."/>
            <person name="Tapia R."/>
            <person name="Land M."/>
            <person name="Hauser L."/>
            <person name="Chang Y.-J."/>
            <person name="Jeffries C."/>
            <person name="Kyrpides N."/>
            <person name="Ivanova N."/>
            <person name="Mikhailova N."/>
            <person name="Hemme C.L."/>
            <person name="Woyke T."/>
        </authorList>
    </citation>
    <scope>NUCLEOTIDE SEQUENCE [LARGE SCALE GENOMIC DNA]</scope>
    <source>
        <strain evidence="3">ATCC 35296 / DSM 3052 / OCM 3 / 743B</strain>
    </source>
</reference>
<gene>
    <name evidence="2" type="ordered locus">Clocel_3093</name>
</gene>
<dbReference type="KEGG" id="ccb:Clocel_3093"/>
<sequence length="66" mass="7624">MRMIGNLDFDIYFLVLVGGYGMVLWLVDSYKYKNEKQEALEKKAKTIGITTMSIAALLFLTQIFLR</sequence>
<name>D9STP9_CLOC7</name>
<keyword evidence="1" id="KW-0812">Transmembrane</keyword>
<dbReference type="RefSeq" id="WP_010075879.1">
    <property type="nucleotide sequence ID" value="NC_014393.1"/>
</dbReference>
<dbReference type="AlphaFoldDB" id="D9STP9"/>
<feature type="transmembrane region" description="Helical" evidence="1">
    <location>
        <begin position="47"/>
        <end position="65"/>
    </location>
</feature>
<evidence type="ECO:0000313" key="3">
    <source>
        <dbReference type="Proteomes" id="UP000002730"/>
    </source>
</evidence>
<accession>D9STP9</accession>
<dbReference type="EMBL" id="CP002160">
    <property type="protein sequence ID" value="ADL52783.1"/>
    <property type="molecule type" value="Genomic_DNA"/>
</dbReference>
<dbReference type="NCBIfam" id="NF042414">
    <property type="entry name" value="CLC_0170_fam"/>
    <property type="match status" value="1"/>
</dbReference>
<keyword evidence="3" id="KW-1185">Reference proteome</keyword>